<proteinExistence type="predicted"/>
<dbReference type="KEGG" id="eff:skT53_15670"/>
<sequence>MAGKNKVKADRTATKLDVHQPQMKIVGADTCIACPTPCARGIAYREKMEKPGAIGFGVPCILTLK</sequence>
<dbReference type="EMBL" id="AP023366">
    <property type="protein sequence ID" value="BCJ86582.1"/>
    <property type="molecule type" value="Genomic_DNA"/>
</dbReference>
<organism evidence="1 2">
    <name type="scientific">Effusibacillus dendaii</name>
    <dbReference type="NCBI Taxonomy" id="2743772"/>
    <lineage>
        <taxon>Bacteria</taxon>
        <taxon>Bacillati</taxon>
        <taxon>Bacillota</taxon>
        <taxon>Bacilli</taxon>
        <taxon>Bacillales</taxon>
        <taxon>Alicyclobacillaceae</taxon>
        <taxon>Effusibacillus</taxon>
    </lineage>
</organism>
<keyword evidence="2" id="KW-1185">Reference proteome</keyword>
<gene>
    <name evidence="1" type="ORF">skT53_15670</name>
</gene>
<accession>A0A7I8DB55</accession>
<dbReference type="RefSeq" id="WP_200760572.1">
    <property type="nucleotide sequence ID" value="NZ_AP023366.1"/>
</dbReference>
<evidence type="ECO:0000313" key="2">
    <source>
        <dbReference type="Proteomes" id="UP000593802"/>
    </source>
</evidence>
<reference evidence="1 2" key="1">
    <citation type="submission" date="2020-08" db="EMBL/GenBank/DDBJ databases">
        <title>Complete Genome Sequence of Effusibacillus dendaii Strain skT53, Isolated from Farmland soil.</title>
        <authorList>
            <person name="Konishi T."/>
            <person name="Kawasaki H."/>
        </authorList>
    </citation>
    <scope>NUCLEOTIDE SEQUENCE [LARGE SCALE GENOMIC DNA]</scope>
    <source>
        <strain evidence="2">skT53</strain>
    </source>
</reference>
<evidence type="ECO:0000313" key="1">
    <source>
        <dbReference type="EMBL" id="BCJ86582.1"/>
    </source>
</evidence>
<dbReference type="AlphaFoldDB" id="A0A7I8DB55"/>
<protein>
    <submittedName>
        <fullName evidence="1">Uncharacterized protein</fullName>
    </submittedName>
</protein>
<name>A0A7I8DB55_9BACL</name>
<dbReference type="Proteomes" id="UP000593802">
    <property type="component" value="Chromosome"/>
</dbReference>